<dbReference type="CDD" id="cd14771">
    <property type="entry name" value="TrHb2_Mt-trHbO-like_O"/>
    <property type="match status" value="1"/>
</dbReference>
<evidence type="ECO:0000256" key="6">
    <source>
        <dbReference type="PIRSR" id="PIRSR601486-1"/>
    </source>
</evidence>
<evidence type="ECO:0000256" key="5">
    <source>
        <dbReference type="ARBA" id="ARBA00034496"/>
    </source>
</evidence>
<dbReference type="GO" id="GO:0005344">
    <property type="term" value="F:oxygen carrier activity"/>
    <property type="evidence" value="ECO:0007669"/>
    <property type="project" value="InterPro"/>
</dbReference>
<dbReference type="Gene3D" id="1.10.490.10">
    <property type="entry name" value="Globins"/>
    <property type="match status" value="1"/>
</dbReference>
<accession>A0A3A4F1B3</accession>
<evidence type="ECO:0000256" key="2">
    <source>
        <dbReference type="ARBA" id="ARBA00022617"/>
    </source>
</evidence>
<dbReference type="AlphaFoldDB" id="A0A3A4F1B3"/>
<sequence length="141" mass="16428">MPGPDGRPVPQEDDPDAVDPRSFYAQVGGRATFQKIVDVFYDQVAKDPDFKALYPEEDLEPAKNRLMMFLEQYWGGPRRYQAERGHPRLRMRHMPFRVDATARDTWLKYMHTAVKSADLSPMHEAELWDYLERAAHSMVNS</sequence>
<dbReference type="OrthoDB" id="9790913at2"/>
<evidence type="ECO:0000256" key="3">
    <source>
        <dbReference type="ARBA" id="ARBA00022723"/>
    </source>
</evidence>
<dbReference type="PANTHER" id="PTHR47366">
    <property type="entry name" value="TWO-ON-TWO HEMOGLOBIN-3"/>
    <property type="match status" value="1"/>
</dbReference>
<gene>
    <name evidence="8" type="ORF">D3250_10660</name>
</gene>
<evidence type="ECO:0000256" key="4">
    <source>
        <dbReference type="ARBA" id="ARBA00023004"/>
    </source>
</evidence>
<dbReference type="GO" id="GO:0020037">
    <property type="term" value="F:heme binding"/>
    <property type="evidence" value="ECO:0007669"/>
    <property type="project" value="InterPro"/>
</dbReference>
<dbReference type="InterPro" id="IPR001486">
    <property type="entry name" value="Hemoglobin_trunc"/>
</dbReference>
<evidence type="ECO:0000313" key="9">
    <source>
        <dbReference type="Proteomes" id="UP000266615"/>
    </source>
</evidence>
<keyword evidence="4" id="KW-0408">Iron</keyword>
<name>A0A3A4F1B3_9MICC</name>
<dbReference type="GO" id="GO:0046872">
    <property type="term" value="F:metal ion binding"/>
    <property type="evidence" value="ECO:0007669"/>
    <property type="project" value="UniProtKB-KW"/>
</dbReference>
<feature type="region of interest" description="Disordered" evidence="7">
    <location>
        <begin position="1"/>
        <end position="21"/>
    </location>
</feature>
<reference evidence="8 9" key="1">
    <citation type="submission" date="2018-09" db="EMBL/GenBank/DDBJ databases">
        <title>Nesterenkonia natronophila sp. nov., an alkaliphilic actinobacteriume isolated from a soda lake, and emended description of the genus Nesterenkonia.</title>
        <authorList>
            <person name="Menes R.J."/>
            <person name="Iriarte A."/>
        </authorList>
    </citation>
    <scope>NUCLEOTIDE SEQUENCE [LARGE SCALE GENOMIC DNA]</scope>
    <source>
        <strain evidence="8 9">M8</strain>
    </source>
</reference>
<organism evidence="8 9">
    <name type="scientific">Nesterenkonia natronophila</name>
    <dbReference type="NCBI Taxonomy" id="2174932"/>
    <lineage>
        <taxon>Bacteria</taxon>
        <taxon>Bacillati</taxon>
        <taxon>Actinomycetota</taxon>
        <taxon>Actinomycetes</taxon>
        <taxon>Micrococcales</taxon>
        <taxon>Micrococcaceae</taxon>
        <taxon>Nesterenkonia</taxon>
    </lineage>
</organism>
<proteinExistence type="inferred from homology"/>
<dbReference type="InterPro" id="IPR009050">
    <property type="entry name" value="Globin-like_sf"/>
</dbReference>
<comment type="similarity">
    <text evidence="5">Belongs to the truncated hemoglobin family. Group II subfamily.</text>
</comment>
<feature type="binding site" description="distal binding residue" evidence="6">
    <location>
        <position position="136"/>
    </location>
    <ligand>
        <name>heme</name>
        <dbReference type="ChEBI" id="CHEBI:30413"/>
    </ligand>
    <ligandPart>
        <name>Fe</name>
        <dbReference type="ChEBI" id="CHEBI:18248"/>
    </ligandPart>
</feature>
<dbReference type="EMBL" id="QYZP01000003">
    <property type="protein sequence ID" value="RJN31511.1"/>
    <property type="molecule type" value="Genomic_DNA"/>
</dbReference>
<evidence type="ECO:0000313" key="8">
    <source>
        <dbReference type="EMBL" id="RJN31511.1"/>
    </source>
</evidence>
<protein>
    <submittedName>
        <fullName evidence="8">Globin</fullName>
    </submittedName>
</protein>
<keyword evidence="2 6" id="KW-0349">Heme</keyword>
<dbReference type="SUPFAM" id="SSF46458">
    <property type="entry name" value="Globin-like"/>
    <property type="match status" value="1"/>
</dbReference>
<dbReference type="InterPro" id="IPR044203">
    <property type="entry name" value="GlbO/GLB3-like"/>
</dbReference>
<keyword evidence="1" id="KW-0813">Transport</keyword>
<evidence type="ECO:0000256" key="1">
    <source>
        <dbReference type="ARBA" id="ARBA00022448"/>
    </source>
</evidence>
<dbReference type="InterPro" id="IPR012292">
    <property type="entry name" value="Globin/Proto"/>
</dbReference>
<keyword evidence="3" id="KW-0479">Metal-binding</keyword>
<dbReference type="Pfam" id="PF01152">
    <property type="entry name" value="Bac_globin"/>
    <property type="match status" value="1"/>
</dbReference>
<dbReference type="GO" id="GO:0019825">
    <property type="term" value="F:oxygen binding"/>
    <property type="evidence" value="ECO:0007669"/>
    <property type="project" value="InterPro"/>
</dbReference>
<keyword evidence="9" id="KW-1185">Reference proteome</keyword>
<evidence type="ECO:0000256" key="7">
    <source>
        <dbReference type="SAM" id="MobiDB-lite"/>
    </source>
</evidence>
<comment type="caution">
    <text evidence="8">The sequence shown here is derived from an EMBL/GenBank/DDBJ whole genome shotgun (WGS) entry which is preliminary data.</text>
</comment>
<dbReference type="Proteomes" id="UP000266615">
    <property type="component" value="Unassembled WGS sequence"/>
</dbReference>
<dbReference type="PANTHER" id="PTHR47366:SF1">
    <property type="entry name" value="TWO-ON-TWO HEMOGLOBIN-3"/>
    <property type="match status" value="1"/>
</dbReference>